<comment type="caution">
    <text evidence="8">The sequence shown here is derived from an EMBL/GenBank/DDBJ whole genome shotgun (WGS) entry which is preliminary data.</text>
</comment>
<name>A0ABR8Z2X2_9MICO</name>
<evidence type="ECO:0000313" key="8">
    <source>
        <dbReference type="EMBL" id="MBD8062688.1"/>
    </source>
</evidence>
<evidence type="ECO:0000256" key="2">
    <source>
        <dbReference type="ARBA" id="ARBA00022989"/>
    </source>
</evidence>
<dbReference type="Pfam" id="PF00672">
    <property type="entry name" value="HAMP"/>
    <property type="match status" value="1"/>
</dbReference>
<dbReference type="Proteomes" id="UP000661894">
    <property type="component" value="Unassembled WGS sequence"/>
</dbReference>
<evidence type="ECO:0000259" key="7">
    <source>
        <dbReference type="PROSITE" id="PS50885"/>
    </source>
</evidence>
<reference evidence="8 9" key="1">
    <citation type="submission" date="2020-08" db="EMBL/GenBank/DDBJ databases">
        <title>A Genomic Blueprint of the Chicken Gut Microbiome.</title>
        <authorList>
            <person name="Gilroy R."/>
            <person name="Ravi A."/>
            <person name="Getino M."/>
            <person name="Pursley I."/>
            <person name="Horton D.L."/>
            <person name="Alikhan N.-F."/>
            <person name="Baker D."/>
            <person name="Gharbi K."/>
            <person name="Hall N."/>
            <person name="Watson M."/>
            <person name="Adriaenssens E.M."/>
            <person name="Foster-Nyarko E."/>
            <person name="Jarju S."/>
            <person name="Secka A."/>
            <person name="Antonio M."/>
            <person name="Oren A."/>
            <person name="Chaudhuri R."/>
            <person name="La Ragione R.M."/>
            <person name="Hildebrand F."/>
            <person name="Pallen M.J."/>
        </authorList>
    </citation>
    <scope>NUCLEOTIDE SEQUENCE [LARGE SCALE GENOMIC DNA]</scope>
    <source>
        <strain evidence="8 9">Sa1BUA1</strain>
    </source>
</reference>
<dbReference type="PROSITE" id="PS50885">
    <property type="entry name" value="HAMP"/>
    <property type="match status" value="1"/>
</dbReference>
<feature type="domain" description="Methyl-accepting transducer" evidence="6">
    <location>
        <begin position="268"/>
        <end position="497"/>
    </location>
</feature>
<keyword evidence="2" id="KW-1133">Transmembrane helix</keyword>
<feature type="domain" description="HAMP" evidence="7">
    <location>
        <begin position="211"/>
        <end position="263"/>
    </location>
</feature>
<dbReference type="SUPFAM" id="SSF58104">
    <property type="entry name" value="Methyl-accepting chemotaxis protein (MCP) signaling domain"/>
    <property type="match status" value="1"/>
</dbReference>
<dbReference type="InterPro" id="IPR004089">
    <property type="entry name" value="MCPsignal_dom"/>
</dbReference>
<dbReference type="InterPro" id="IPR003660">
    <property type="entry name" value="HAMP_dom"/>
</dbReference>
<dbReference type="EMBL" id="JACSPO010000005">
    <property type="protein sequence ID" value="MBD8062688.1"/>
    <property type="molecule type" value="Genomic_DNA"/>
</dbReference>
<organism evidence="8 9">
    <name type="scientific">Oceanitalea stevensii</name>
    <dbReference type="NCBI Taxonomy" id="2763072"/>
    <lineage>
        <taxon>Bacteria</taxon>
        <taxon>Bacillati</taxon>
        <taxon>Actinomycetota</taxon>
        <taxon>Actinomycetes</taxon>
        <taxon>Micrococcales</taxon>
        <taxon>Bogoriellaceae</taxon>
        <taxon>Georgenia</taxon>
    </lineage>
</organism>
<dbReference type="Pfam" id="PF00015">
    <property type="entry name" value="MCPsignal"/>
    <property type="match status" value="1"/>
</dbReference>
<evidence type="ECO:0000259" key="6">
    <source>
        <dbReference type="PROSITE" id="PS50111"/>
    </source>
</evidence>
<comment type="similarity">
    <text evidence="4">Belongs to the methyl-accepting chemotaxis (MCP) protein family.</text>
</comment>
<sequence length="526" mass="53785">MPRRRRRFADTPIGLKFALLVGVVVLSLGGLLAATVVGNGSVERAAARVALEERLQESVLLLDTRASELKVSAYMVLVRDTPEEQVVALEEDTATVEALLGQLTALPLEGARAAEVADLETTFREYLVTTAAFIDDAIADPEGTASRWEEVQEANALTDDAVAAVADGAAAATADAGEDLSDAMATSESVSLVVALVGLALVLGISRLTQRSVTRPVSRMRTALQAMAAGNLTVRAEIDSADEVGQMAQALDTAQTNLRALVGEVSGTAQAVAAAAEELSAGGSQLGSTSEDTSTQASVAAAAAEQVSSNVQTVAAGAEQMGASIREIAQSSNDAARVANQATEVAAATNATVAKLGVSSREIGDVVKVITSIAEQTNLLALNATIEAARAGEAGKGFAVVAGEVKDLAQETARATEDIARRVAAIQVDTAGAVDAIEDISRIVGQINDYQLTIASAVEEQTATTNEMARSVTEAATGSGEIATSITGVATAAVTTTEVLGQLNGAADELARMSADLQARVAQFTH</sequence>
<dbReference type="PRINTS" id="PR00260">
    <property type="entry name" value="CHEMTRNSDUCR"/>
</dbReference>
<accession>A0ABR8Z2X2</accession>
<protein>
    <submittedName>
        <fullName evidence="8">Methyl-accepting chemotaxis protein</fullName>
    </submittedName>
</protein>
<keyword evidence="2" id="KW-0472">Membrane</keyword>
<dbReference type="PANTHER" id="PTHR32089:SF112">
    <property type="entry name" value="LYSOZYME-LIKE PROTEIN-RELATED"/>
    <property type="match status" value="1"/>
</dbReference>
<evidence type="ECO:0000256" key="3">
    <source>
        <dbReference type="ARBA" id="ARBA00023224"/>
    </source>
</evidence>
<dbReference type="InterPro" id="IPR004090">
    <property type="entry name" value="Chemotax_Me-accpt_rcpt"/>
</dbReference>
<gene>
    <name evidence="8" type="ORF">H9624_10155</name>
</gene>
<dbReference type="SMART" id="SM00283">
    <property type="entry name" value="MA"/>
    <property type="match status" value="1"/>
</dbReference>
<keyword evidence="9" id="KW-1185">Reference proteome</keyword>
<evidence type="ECO:0000256" key="5">
    <source>
        <dbReference type="PROSITE-ProRule" id="PRU00284"/>
    </source>
</evidence>
<dbReference type="PANTHER" id="PTHR32089">
    <property type="entry name" value="METHYL-ACCEPTING CHEMOTAXIS PROTEIN MCPB"/>
    <property type="match status" value="1"/>
</dbReference>
<evidence type="ECO:0000313" key="9">
    <source>
        <dbReference type="Proteomes" id="UP000661894"/>
    </source>
</evidence>
<proteinExistence type="inferred from homology"/>
<evidence type="ECO:0000256" key="1">
    <source>
        <dbReference type="ARBA" id="ARBA00022692"/>
    </source>
</evidence>
<keyword evidence="3 5" id="KW-0807">Transducer</keyword>
<evidence type="ECO:0000256" key="4">
    <source>
        <dbReference type="ARBA" id="ARBA00029447"/>
    </source>
</evidence>
<dbReference type="CDD" id="cd06225">
    <property type="entry name" value="HAMP"/>
    <property type="match status" value="1"/>
</dbReference>
<dbReference type="PROSITE" id="PS50111">
    <property type="entry name" value="CHEMOTAXIS_TRANSDUC_2"/>
    <property type="match status" value="1"/>
</dbReference>
<keyword evidence="1" id="KW-0812">Transmembrane</keyword>
<dbReference type="Gene3D" id="1.10.287.950">
    <property type="entry name" value="Methyl-accepting chemotaxis protein"/>
    <property type="match status" value="1"/>
</dbReference>
<dbReference type="SMART" id="SM00304">
    <property type="entry name" value="HAMP"/>
    <property type="match status" value="1"/>
</dbReference>